<evidence type="ECO:0000313" key="3">
    <source>
        <dbReference type="Proteomes" id="UP000824145"/>
    </source>
</evidence>
<feature type="transmembrane region" description="Helical" evidence="1">
    <location>
        <begin position="59"/>
        <end position="79"/>
    </location>
</feature>
<reference evidence="2" key="1">
    <citation type="submission" date="2020-10" db="EMBL/GenBank/DDBJ databases">
        <authorList>
            <person name="Gilroy R."/>
        </authorList>
    </citation>
    <scope>NUCLEOTIDE SEQUENCE</scope>
    <source>
        <strain evidence="2">9366</strain>
    </source>
</reference>
<comment type="caution">
    <text evidence="2">The sequence shown here is derived from an EMBL/GenBank/DDBJ whole genome shotgun (WGS) entry which is preliminary data.</text>
</comment>
<feature type="transmembrane region" description="Helical" evidence="1">
    <location>
        <begin position="91"/>
        <end position="112"/>
    </location>
</feature>
<protein>
    <submittedName>
        <fullName evidence="2">Uncharacterized protein</fullName>
    </submittedName>
</protein>
<organism evidence="2 3">
    <name type="scientific">Candidatus Caccalectryoclostridium excrementigallinarum</name>
    <dbReference type="NCBI Taxonomy" id="2840710"/>
    <lineage>
        <taxon>Bacteria</taxon>
        <taxon>Bacillati</taxon>
        <taxon>Bacillota</taxon>
        <taxon>Clostridia</taxon>
        <taxon>Christensenellales</taxon>
        <taxon>Christensenellaceae</taxon>
        <taxon>Christensenellaceae incertae sedis</taxon>
        <taxon>Candidatus Caccalectryoclostridium</taxon>
    </lineage>
</organism>
<dbReference type="Proteomes" id="UP000824145">
    <property type="component" value="Unassembled WGS sequence"/>
</dbReference>
<sequence>MDTKDKGGKSAERAGRGNNVLGSRIFLYLLLTLAVLSVVIVNVVNAERLVASGGEAGKIIWVGLLSMLICAVVYFLSVWGYTACYSRVGRAMLVVLVVFCSLAVRLTIHIAYDRDISYASFGETLYSVLESIAFGGITPAEEFIVGTNFLDLFASLTYSWVPVYEALFIITVISFAIDYPMLCVIKSAFKKASTLSRRRKDVFIFDTISKETVLLAKDVAKKYARMTFIALMGEGIIYVTKYPAARIMLLCADKNKHEYVKKAAAVSGRFFAFR</sequence>
<dbReference type="AlphaFoldDB" id="A0A9D1MLM4"/>
<evidence type="ECO:0000313" key="2">
    <source>
        <dbReference type="EMBL" id="HIU62552.1"/>
    </source>
</evidence>
<evidence type="ECO:0000256" key="1">
    <source>
        <dbReference type="SAM" id="Phobius"/>
    </source>
</evidence>
<dbReference type="EMBL" id="DVNJ01000010">
    <property type="protein sequence ID" value="HIU62552.1"/>
    <property type="molecule type" value="Genomic_DNA"/>
</dbReference>
<keyword evidence="1" id="KW-0812">Transmembrane</keyword>
<feature type="transmembrane region" description="Helical" evidence="1">
    <location>
        <begin position="25"/>
        <end position="44"/>
    </location>
</feature>
<proteinExistence type="predicted"/>
<accession>A0A9D1MLM4</accession>
<keyword evidence="1" id="KW-0472">Membrane</keyword>
<gene>
    <name evidence="2" type="ORF">IAB07_02135</name>
</gene>
<reference evidence="2" key="2">
    <citation type="journal article" date="2021" name="PeerJ">
        <title>Extensive microbial diversity within the chicken gut microbiome revealed by metagenomics and culture.</title>
        <authorList>
            <person name="Gilroy R."/>
            <person name="Ravi A."/>
            <person name="Getino M."/>
            <person name="Pursley I."/>
            <person name="Horton D.L."/>
            <person name="Alikhan N.F."/>
            <person name="Baker D."/>
            <person name="Gharbi K."/>
            <person name="Hall N."/>
            <person name="Watson M."/>
            <person name="Adriaenssens E.M."/>
            <person name="Foster-Nyarko E."/>
            <person name="Jarju S."/>
            <person name="Secka A."/>
            <person name="Antonio M."/>
            <person name="Oren A."/>
            <person name="Chaudhuri R.R."/>
            <person name="La Ragione R."/>
            <person name="Hildebrand F."/>
            <person name="Pallen M.J."/>
        </authorList>
    </citation>
    <scope>NUCLEOTIDE SEQUENCE</scope>
    <source>
        <strain evidence="2">9366</strain>
    </source>
</reference>
<name>A0A9D1MLM4_9FIRM</name>
<feature type="transmembrane region" description="Helical" evidence="1">
    <location>
        <begin position="166"/>
        <end position="189"/>
    </location>
</feature>
<keyword evidence="1" id="KW-1133">Transmembrane helix</keyword>